<evidence type="ECO:0000256" key="7">
    <source>
        <dbReference type="ARBA" id="ARBA00023163"/>
    </source>
</evidence>
<evidence type="ECO:0000256" key="2">
    <source>
        <dbReference type="ARBA" id="ARBA00012438"/>
    </source>
</evidence>
<dbReference type="Gene3D" id="1.10.287.130">
    <property type="match status" value="1"/>
</dbReference>
<dbReference type="PROSITE" id="PS50109">
    <property type="entry name" value="HIS_KIN"/>
    <property type="match status" value="1"/>
</dbReference>
<evidence type="ECO:0000256" key="8">
    <source>
        <dbReference type="PROSITE-ProRule" id="PRU00169"/>
    </source>
</evidence>
<dbReference type="PROSITE" id="PS01124">
    <property type="entry name" value="HTH_ARAC_FAMILY_2"/>
    <property type="match status" value="1"/>
</dbReference>
<name>A0A938WRM9_9BACT</name>
<dbReference type="Gene3D" id="3.40.50.2300">
    <property type="match status" value="3"/>
</dbReference>
<dbReference type="SUPFAM" id="SSF47384">
    <property type="entry name" value="Homodimeric domain of signal transducing histidine kinase"/>
    <property type="match status" value="1"/>
</dbReference>
<dbReference type="InterPro" id="IPR011006">
    <property type="entry name" value="CheY-like_superfamily"/>
</dbReference>
<dbReference type="CDD" id="cd00075">
    <property type="entry name" value="HATPase"/>
    <property type="match status" value="1"/>
</dbReference>
<keyword evidence="5" id="KW-0418">Kinase</keyword>
<keyword evidence="6" id="KW-0805">Transcription regulation</keyword>
<dbReference type="GO" id="GO:0003700">
    <property type="term" value="F:DNA-binding transcription factor activity"/>
    <property type="evidence" value="ECO:0007669"/>
    <property type="project" value="InterPro"/>
</dbReference>
<dbReference type="SUPFAM" id="SSF46689">
    <property type="entry name" value="Homeodomain-like"/>
    <property type="match status" value="1"/>
</dbReference>
<dbReference type="Gene3D" id="3.30.565.10">
    <property type="entry name" value="Histidine kinase-like ATPase, C-terminal domain"/>
    <property type="match status" value="1"/>
</dbReference>
<organism evidence="14 15">
    <name type="scientific">Marseilla massiliensis</name>
    <dbReference type="NCBI Taxonomy" id="1841864"/>
    <lineage>
        <taxon>Bacteria</taxon>
        <taxon>Pseudomonadati</taxon>
        <taxon>Bacteroidota</taxon>
        <taxon>Bacteroidia</taxon>
        <taxon>Bacteroidales</taxon>
        <taxon>Prevotellaceae</taxon>
        <taxon>Marseilla</taxon>
    </lineage>
</organism>
<dbReference type="Proteomes" id="UP000706891">
    <property type="component" value="Unassembled WGS sequence"/>
</dbReference>
<dbReference type="EMBL" id="JACJJG010000009">
    <property type="protein sequence ID" value="MBM6672953.1"/>
    <property type="molecule type" value="Genomic_DNA"/>
</dbReference>
<feature type="domain" description="Response regulatory" evidence="13">
    <location>
        <begin position="665"/>
        <end position="780"/>
    </location>
</feature>
<dbReference type="PANTHER" id="PTHR43547:SF2">
    <property type="entry name" value="HYBRID SIGNAL TRANSDUCTION HISTIDINE KINASE C"/>
    <property type="match status" value="1"/>
</dbReference>
<dbReference type="InterPro" id="IPR028082">
    <property type="entry name" value="Peripla_BP_I"/>
</dbReference>
<keyword evidence="9" id="KW-0472">Membrane</keyword>
<dbReference type="PANTHER" id="PTHR43547">
    <property type="entry name" value="TWO-COMPONENT HISTIDINE KINASE"/>
    <property type="match status" value="1"/>
</dbReference>
<gene>
    <name evidence="14" type="ORF">H6A34_03570</name>
</gene>
<dbReference type="Gene3D" id="1.10.10.60">
    <property type="entry name" value="Homeodomain-like"/>
    <property type="match status" value="2"/>
</dbReference>
<comment type="catalytic activity">
    <reaction evidence="1">
        <text>ATP + protein L-histidine = ADP + protein N-phospho-L-histidine.</text>
        <dbReference type="EC" id="2.7.13.3"/>
    </reaction>
</comment>
<keyword evidence="9" id="KW-1133">Transmembrane helix</keyword>
<evidence type="ECO:0000313" key="14">
    <source>
        <dbReference type="EMBL" id="MBM6672953.1"/>
    </source>
</evidence>
<dbReference type="SMART" id="SM00387">
    <property type="entry name" value="HATPase_c"/>
    <property type="match status" value="1"/>
</dbReference>
<dbReference type="InterPro" id="IPR003594">
    <property type="entry name" value="HATPase_dom"/>
</dbReference>
<dbReference type="SUPFAM" id="SSF52172">
    <property type="entry name" value="CheY-like"/>
    <property type="match status" value="1"/>
</dbReference>
<accession>A0A938WRM9</accession>
<dbReference type="Pfam" id="PF00072">
    <property type="entry name" value="Response_reg"/>
    <property type="match status" value="1"/>
</dbReference>
<proteinExistence type="predicted"/>
<reference evidence="14" key="1">
    <citation type="submission" date="2020-08" db="EMBL/GenBank/DDBJ databases">
        <authorList>
            <person name="Cejkova D."/>
            <person name="Kubasova T."/>
            <person name="Jahodarova E."/>
            <person name="Rychlik I."/>
        </authorList>
    </citation>
    <scope>NUCLEOTIDE SEQUENCE</scope>
    <source>
        <strain evidence="14">An824</strain>
    </source>
</reference>
<dbReference type="EC" id="2.7.13.3" evidence="2"/>
<dbReference type="GO" id="GO:0043565">
    <property type="term" value="F:sequence-specific DNA binding"/>
    <property type="evidence" value="ECO:0007669"/>
    <property type="project" value="InterPro"/>
</dbReference>
<dbReference type="SMART" id="SM00342">
    <property type="entry name" value="HTH_ARAC"/>
    <property type="match status" value="1"/>
</dbReference>
<dbReference type="CDD" id="cd06308">
    <property type="entry name" value="PBP1_sensor_kinase-like"/>
    <property type="match status" value="1"/>
</dbReference>
<reference evidence="14" key="2">
    <citation type="journal article" date="2021" name="Sci. Rep.">
        <title>The distribution of antibiotic resistance genes in chicken gut microbiota commensals.</title>
        <authorList>
            <person name="Juricova H."/>
            <person name="Matiasovicova J."/>
            <person name="Kubasova T."/>
            <person name="Cejkova D."/>
            <person name="Rychlik I."/>
        </authorList>
    </citation>
    <scope>NUCLEOTIDE SEQUENCE</scope>
    <source>
        <strain evidence="14">An824</strain>
    </source>
</reference>
<dbReference type="InterPro" id="IPR005467">
    <property type="entry name" value="His_kinase_dom"/>
</dbReference>
<dbReference type="Pfam" id="PF00512">
    <property type="entry name" value="HisKA"/>
    <property type="match status" value="1"/>
</dbReference>
<dbReference type="InterPro" id="IPR003661">
    <property type="entry name" value="HisK_dim/P_dom"/>
</dbReference>
<keyword evidence="3 8" id="KW-0597">Phosphoprotein</keyword>
<dbReference type="CDD" id="cd17574">
    <property type="entry name" value="REC_OmpR"/>
    <property type="match status" value="1"/>
</dbReference>
<dbReference type="SMART" id="SM00388">
    <property type="entry name" value="HisKA"/>
    <property type="match status" value="1"/>
</dbReference>
<evidence type="ECO:0000256" key="5">
    <source>
        <dbReference type="ARBA" id="ARBA00022777"/>
    </source>
</evidence>
<evidence type="ECO:0000256" key="9">
    <source>
        <dbReference type="SAM" id="Phobius"/>
    </source>
</evidence>
<evidence type="ECO:0000313" key="15">
    <source>
        <dbReference type="Proteomes" id="UP000706891"/>
    </source>
</evidence>
<dbReference type="FunFam" id="3.30.565.10:FF:000006">
    <property type="entry name" value="Sensor histidine kinase WalK"/>
    <property type="match status" value="1"/>
</dbReference>
<evidence type="ECO:0000256" key="4">
    <source>
        <dbReference type="ARBA" id="ARBA00022679"/>
    </source>
</evidence>
<comment type="caution">
    <text evidence="14">The sequence shown here is derived from an EMBL/GenBank/DDBJ whole genome shotgun (WGS) entry which is preliminary data.</text>
</comment>
<dbReference type="Pfam" id="PF13407">
    <property type="entry name" value="Peripla_BP_4"/>
    <property type="match status" value="1"/>
</dbReference>
<keyword evidence="4" id="KW-0808">Transferase</keyword>
<dbReference type="FunFam" id="1.10.287.130:FF:000045">
    <property type="entry name" value="Two-component system sensor histidine kinase/response regulator"/>
    <property type="match status" value="1"/>
</dbReference>
<dbReference type="InterPro" id="IPR025997">
    <property type="entry name" value="SBP_2_dom"/>
</dbReference>
<feature type="transmembrane region" description="Helical" evidence="9">
    <location>
        <begin position="342"/>
        <end position="361"/>
    </location>
</feature>
<dbReference type="SUPFAM" id="SSF53822">
    <property type="entry name" value="Periplasmic binding protein-like I"/>
    <property type="match status" value="1"/>
</dbReference>
<evidence type="ECO:0000256" key="6">
    <source>
        <dbReference type="ARBA" id="ARBA00023015"/>
    </source>
</evidence>
<dbReference type="InterPro" id="IPR036097">
    <property type="entry name" value="HisK_dim/P_sf"/>
</dbReference>
<dbReference type="PRINTS" id="PR00344">
    <property type="entry name" value="BCTRLSENSOR"/>
</dbReference>
<dbReference type="PROSITE" id="PS50110">
    <property type="entry name" value="RESPONSE_REGULATORY"/>
    <property type="match status" value="1"/>
</dbReference>
<feature type="domain" description="HTH araC/xylS-type" evidence="11">
    <location>
        <begin position="810"/>
        <end position="909"/>
    </location>
</feature>
<dbReference type="AlphaFoldDB" id="A0A938WRM9"/>
<evidence type="ECO:0000256" key="10">
    <source>
        <dbReference type="SAM" id="SignalP"/>
    </source>
</evidence>
<keyword evidence="10" id="KW-0732">Signal</keyword>
<dbReference type="SMART" id="SM00448">
    <property type="entry name" value="REC"/>
    <property type="match status" value="1"/>
</dbReference>
<keyword evidence="7" id="KW-0804">Transcription</keyword>
<dbReference type="InterPro" id="IPR018060">
    <property type="entry name" value="HTH_AraC"/>
</dbReference>
<feature type="chain" id="PRO_5037300172" description="histidine kinase" evidence="10">
    <location>
        <begin position="25"/>
        <end position="910"/>
    </location>
</feature>
<dbReference type="RefSeq" id="WP_205103511.1">
    <property type="nucleotide sequence ID" value="NZ_JACJJG010000009.1"/>
</dbReference>
<sequence length="910" mass="101027">MDLIRKSNLLVCLSLVCLSTCFLACTSGKKTYVIGVSQCSEDSWRMKLNDELRDATYLHDNVELHVVSADDNDKHQIRQINAFMKEDVDLLIVSPNQMNTVTPAIDRAYDSGIPVVLFDRKTDSGKYTAFVGADNEKIGRTIGEYIATRLGGKGTVVEIRGLEGSSPAIERHKGFVSAIRKYPGIRLLASESGTWLQQSGDSVAAKMFARGIVPDYVFGQNDRMAHGAWLAARRCGLEGRIRFVGIDALPGEGGGIELVRDGVLDASYIYPTRGDIVMQQALSILEGRPYERDLYMKAALVTKDNAETMLMQAEEMSHISDQLEKLHRRVDFFFTQYSHQKVYFLLCAIILLLVIVAFAAFNRMVMVRRRMERETAEAKMAFFTDMSHDLRTPLTLIADPVERILDDENLTGRQRHMLGIVRRNAALLLKLVGEILDLRKIQGGKMDLTVTEFNLADAVRLWVDDFKPLAASYEVTIVQKADGDLTVKADYYKVERICYNLISNSLKYNRKGGTVTVEAVRRGGSVEITVADTGVGIPKDVVSRVFDKFYRVRGGGSGTGVGLAVVKAFAELHGGRVSVKSVEGEGSEFKVELPQKVENAILSTPDTLSKHPEGREPDMQKQRKAWIEDVDDDIDGNRQGMSSSLTSGGLGYVAEPDGTSASRPLALVVDDNADVREYVAHLLGGEYDVRQAADGKEGLGMALKTVPDLIVCDVKMPVMDGLEMCRRVKAETATSHVPVILLTSNAQENQRAEGYDSGADAYITKPFSSKVLLSRVRNLLENRKRLKYVYASGADDEARDEADPDSRFMADFGRVVRERMSDSSLSVETISSVLGLSRVQMYRKVKQLTGQSPVEIIRVTRLKKAERLLKTTQMTVSEISYDVGFSSPSYFSKCFKDYFGVQPGEMRETY</sequence>
<evidence type="ECO:0000259" key="11">
    <source>
        <dbReference type="PROSITE" id="PS01124"/>
    </source>
</evidence>
<evidence type="ECO:0000256" key="1">
    <source>
        <dbReference type="ARBA" id="ARBA00000085"/>
    </source>
</evidence>
<evidence type="ECO:0000256" key="3">
    <source>
        <dbReference type="ARBA" id="ARBA00022553"/>
    </source>
</evidence>
<keyword evidence="15" id="KW-1185">Reference proteome</keyword>
<dbReference type="Pfam" id="PF12833">
    <property type="entry name" value="HTH_18"/>
    <property type="match status" value="1"/>
</dbReference>
<evidence type="ECO:0000259" key="12">
    <source>
        <dbReference type="PROSITE" id="PS50109"/>
    </source>
</evidence>
<dbReference type="InterPro" id="IPR009057">
    <property type="entry name" value="Homeodomain-like_sf"/>
</dbReference>
<dbReference type="InterPro" id="IPR001789">
    <property type="entry name" value="Sig_transdc_resp-reg_receiver"/>
</dbReference>
<dbReference type="GO" id="GO:0000155">
    <property type="term" value="F:phosphorelay sensor kinase activity"/>
    <property type="evidence" value="ECO:0007669"/>
    <property type="project" value="InterPro"/>
</dbReference>
<feature type="domain" description="Histidine kinase" evidence="12">
    <location>
        <begin position="385"/>
        <end position="597"/>
    </location>
</feature>
<evidence type="ECO:0000259" key="13">
    <source>
        <dbReference type="PROSITE" id="PS50110"/>
    </source>
</evidence>
<dbReference type="InterPro" id="IPR004358">
    <property type="entry name" value="Sig_transdc_His_kin-like_C"/>
</dbReference>
<dbReference type="SUPFAM" id="SSF55874">
    <property type="entry name" value="ATPase domain of HSP90 chaperone/DNA topoisomerase II/histidine kinase"/>
    <property type="match status" value="1"/>
</dbReference>
<feature type="modified residue" description="4-aspartylphosphate" evidence="8">
    <location>
        <position position="713"/>
    </location>
</feature>
<feature type="signal peptide" evidence="10">
    <location>
        <begin position="1"/>
        <end position="24"/>
    </location>
</feature>
<keyword evidence="9" id="KW-0812">Transmembrane</keyword>
<dbReference type="Pfam" id="PF02518">
    <property type="entry name" value="HATPase_c"/>
    <property type="match status" value="1"/>
</dbReference>
<dbReference type="InterPro" id="IPR036890">
    <property type="entry name" value="HATPase_C_sf"/>
</dbReference>
<protein>
    <recommendedName>
        <fullName evidence="2">histidine kinase</fullName>
        <ecNumber evidence="2">2.7.13.3</ecNumber>
    </recommendedName>
</protein>
<dbReference type="CDD" id="cd00082">
    <property type="entry name" value="HisKA"/>
    <property type="match status" value="1"/>
</dbReference>